<sequence>MPQNPITKYTNEDFPKQFQEQPGIQREMTPIPDCGEKTYKGSGQLKGRKALITGGDSGIGRAAAIAYAREGADVAINYLPVEEPDAQEVKKLIEDAGQKAVLLPGDLRDEDFTRSLIHSAIKELDGLDTLVMVAGEQQAVEDITNLSTEQLVSTFQTNVFSMYWMVQEAIPHLPAGSSIITTSSVEGYDPSPMLMDYAPTKSAIIGFTKGLAKQLSSKGIRVNSVAPGPYWSALQISGGQPQENIPKFGKETPAAPLGRAGQPAELGGLYVYIASEHASYATGHVFSATGGMRAN</sequence>
<accession>A0ABQ5TRM9</accession>
<proteinExistence type="inferred from homology"/>
<dbReference type="RefSeq" id="WP_077596879.1">
    <property type="nucleotide sequence ID" value="NZ_BSKO01000001.1"/>
</dbReference>
<dbReference type="SUPFAM" id="SSF51735">
    <property type="entry name" value="NAD(P)-binding Rossmann-fold domains"/>
    <property type="match status" value="1"/>
</dbReference>
<reference evidence="4 5" key="1">
    <citation type="submission" date="2023-02" db="EMBL/GenBank/DDBJ databases">
        <title>Oceanobacillus kimchii IFOP_LL358 isolated form Alexandrium catenella lab strain.</title>
        <authorList>
            <person name="Gajardo G."/>
            <person name="Ueki S."/>
            <person name="Maruyama F."/>
        </authorList>
    </citation>
    <scope>NUCLEOTIDE SEQUENCE [LARGE SCALE GENOMIC DNA]</scope>
    <source>
        <strain evidence="4 5">IFOP_LL358</strain>
    </source>
</reference>
<dbReference type="InterPro" id="IPR002347">
    <property type="entry name" value="SDR_fam"/>
</dbReference>
<evidence type="ECO:0000313" key="5">
    <source>
        <dbReference type="Proteomes" id="UP001275436"/>
    </source>
</evidence>
<name>A0ABQ5TRM9_9BACI</name>
<dbReference type="EMBL" id="BSKO01000001">
    <property type="protein sequence ID" value="GLO67990.1"/>
    <property type="molecule type" value="Genomic_DNA"/>
</dbReference>
<comment type="similarity">
    <text evidence="1">Belongs to the short-chain dehydrogenases/reductases (SDR) family.</text>
</comment>
<evidence type="ECO:0000256" key="3">
    <source>
        <dbReference type="SAM" id="MobiDB-lite"/>
    </source>
</evidence>
<evidence type="ECO:0000256" key="2">
    <source>
        <dbReference type="ARBA" id="ARBA00023002"/>
    </source>
</evidence>
<dbReference type="InterPro" id="IPR036291">
    <property type="entry name" value="NAD(P)-bd_dom_sf"/>
</dbReference>
<keyword evidence="5" id="KW-1185">Reference proteome</keyword>
<gene>
    <name evidence="4" type="primary">yhxD</name>
    <name evidence="4" type="ORF">MACH08_37740</name>
</gene>
<dbReference type="Proteomes" id="UP001275436">
    <property type="component" value="Unassembled WGS sequence"/>
</dbReference>
<dbReference type="Pfam" id="PF13561">
    <property type="entry name" value="adh_short_C2"/>
    <property type="match status" value="1"/>
</dbReference>
<dbReference type="PANTHER" id="PTHR48107">
    <property type="entry name" value="NADPH-DEPENDENT ALDEHYDE REDUCTASE-LIKE PROTEIN, CHLOROPLASTIC-RELATED"/>
    <property type="match status" value="1"/>
</dbReference>
<dbReference type="PANTHER" id="PTHR48107:SF16">
    <property type="entry name" value="NADPH-DEPENDENT ALDEHYDE REDUCTASE 1, CHLOROPLASTIC"/>
    <property type="match status" value="1"/>
</dbReference>
<dbReference type="PRINTS" id="PR00080">
    <property type="entry name" value="SDRFAMILY"/>
</dbReference>
<evidence type="ECO:0000313" key="4">
    <source>
        <dbReference type="EMBL" id="GLO67990.1"/>
    </source>
</evidence>
<comment type="caution">
    <text evidence="4">The sequence shown here is derived from an EMBL/GenBank/DDBJ whole genome shotgun (WGS) entry which is preliminary data.</text>
</comment>
<evidence type="ECO:0000256" key="1">
    <source>
        <dbReference type="ARBA" id="ARBA00006484"/>
    </source>
</evidence>
<feature type="region of interest" description="Disordered" evidence="3">
    <location>
        <begin position="21"/>
        <end position="40"/>
    </location>
</feature>
<dbReference type="PRINTS" id="PR00081">
    <property type="entry name" value="GDHRDH"/>
</dbReference>
<keyword evidence="2" id="KW-0560">Oxidoreductase</keyword>
<organism evidence="4 5">
    <name type="scientific">Oceanobacillus kimchii</name>
    <dbReference type="NCBI Taxonomy" id="746691"/>
    <lineage>
        <taxon>Bacteria</taxon>
        <taxon>Bacillati</taxon>
        <taxon>Bacillota</taxon>
        <taxon>Bacilli</taxon>
        <taxon>Bacillales</taxon>
        <taxon>Bacillaceae</taxon>
        <taxon>Oceanobacillus</taxon>
    </lineage>
</organism>
<protein>
    <submittedName>
        <fullName evidence="4">Oxidoreductase YhxD</fullName>
    </submittedName>
</protein>
<dbReference type="Gene3D" id="3.40.50.720">
    <property type="entry name" value="NAD(P)-binding Rossmann-like Domain"/>
    <property type="match status" value="1"/>
</dbReference>